<dbReference type="RefSeq" id="WP_136931809.1">
    <property type="nucleotide sequence ID" value="NZ_SSMQ01000029.1"/>
</dbReference>
<sequence length="352" mass="37380">MPRRLASLAAVLCGLTLAPSAFAAKPKIAFRLEYAPPTPAEGCPDAEELALLLAGEFGYLVVRTDVSPVVRIEVHRVGRGFEAELWAPEPVEGAEPWHGRTDPQGTCRELAYDVAALVEARLGARAWGNEAPPPHLAAPPTIEVQSPELHPFTFRPPESLALLMPRPTAMVTDAASPGEQSSVQVTAAIGPAITPYGLPSLAVGGSGLMSFRWKPFALAVDVRGVVTPVRGIGPRDIPARTSLWTASILPCARTRFVDLCASVAVGRAAFHFEAPDPILMSDGFTVGFGGRVAGNWQFHPTYSLVMYGDAVADVRSVVFTTVDPTTGATVRDWRAPVVRLGLGVMFAATLSE</sequence>
<comment type="caution">
    <text evidence="2">The sequence shown here is derived from an EMBL/GenBank/DDBJ whole genome shotgun (WGS) entry which is preliminary data.</text>
</comment>
<feature type="signal peptide" evidence="1">
    <location>
        <begin position="1"/>
        <end position="23"/>
    </location>
</feature>
<reference evidence="2 3" key="1">
    <citation type="submission" date="2019-04" db="EMBL/GenBank/DDBJ databases">
        <authorList>
            <person name="Li Y."/>
            <person name="Wang J."/>
        </authorList>
    </citation>
    <scope>NUCLEOTIDE SEQUENCE [LARGE SCALE GENOMIC DNA]</scope>
    <source>
        <strain evidence="2 3">DSM 14668</strain>
    </source>
</reference>
<keyword evidence="1" id="KW-0732">Signal</keyword>
<dbReference type="EMBL" id="SSMQ01000029">
    <property type="protein sequence ID" value="TKD03457.1"/>
    <property type="molecule type" value="Genomic_DNA"/>
</dbReference>
<accession>A0A4U1J9A8</accession>
<dbReference type="OrthoDB" id="9821650at2"/>
<proteinExistence type="predicted"/>
<feature type="chain" id="PRO_5020629379" evidence="1">
    <location>
        <begin position="24"/>
        <end position="352"/>
    </location>
</feature>
<evidence type="ECO:0000256" key="1">
    <source>
        <dbReference type="SAM" id="SignalP"/>
    </source>
</evidence>
<dbReference type="AlphaFoldDB" id="A0A4U1J9A8"/>
<evidence type="ECO:0000313" key="2">
    <source>
        <dbReference type="EMBL" id="TKD03457.1"/>
    </source>
</evidence>
<organism evidence="2 3">
    <name type="scientific">Polyangium fumosum</name>
    <dbReference type="NCBI Taxonomy" id="889272"/>
    <lineage>
        <taxon>Bacteria</taxon>
        <taxon>Pseudomonadati</taxon>
        <taxon>Myxococcota</taxon>
        <taxon>Polyangia</taxon>
        <taxon>Polyangiales</taxon>
        <taxon>Polyangiaceae</taxon>
        <taxon>Polyangium</taxon>
    </lineage>
</organism>
<evidence type="ECO:0000313" key="3">
    <source>
        <dbReference type="Proteomes" id="UP000309215"/>
    </source>
</evidence>
<name>A0A4U1J9A8_9BACT</name>
<keyword evidence="3" id="KW-1185">Reference proteome</keyword>
<dbReference type="Proteomes" id="UP000309215">
    <property type="component" value="Unassembled WGS sequence"/>
</dbReference>
<gene>
    <name evidence="2" type="ORF">E8A74_26195</name>
</gene>
<protein>
    <submittedName>
        <fullName evidence="2">Uncharacterized protein</fullName>
    </submittedName>
</protein>